<dbReference type="GO" id="GO:0000155">
    <property type="term" value="F:phosphorelay sensor kinase activity"/>
    <property type="evidence" value="ECO:0007669"/>
    <property type="project" value="InterPro"/>
</dbReference>
<dbReference type="SUPFAM" id="SSF52172">
    <property type="entry name" value="CheY-like"/>
    <property type="match status" value="2"/>
</dbReference>
<evidence type="ECO:0000259" key="12">
    <source>
        <dbReference type="PROSITE" id="PS50110"/>
    </source>
</evidence>
<feature type="transmembrane region" description="Helical" evidence="10">
    <location>
        <begin position="139"/>
        <end position="158"/>
    </location>
</feature>
<evidence type="ECO:0000256" key="4">
    <source>
        <dbReference type="ARBA" id="ARBA00022692"/>
    </source>
</evidence>
<evidence type="ECO:0000256" key="10">
    <source>
        <dbReference type="SAM" id="Phobius"/>
    </source>
</evidence>
<evidence type="ECO:0000256" key="5">
    <source>
        <dbReference type="ARBA" id="ARBA00022741"/>
    </source>
</evidence>
<dbReference type="CDD" id="cd16922">
    <property type="entry name" value="HATPase_EvgS-ArcB-TorS-like"/>
    <property type="match status" value="1"/>
</dbReference>
<dbReference type="Gene3D" id="3.40.50.2300">
    <property type="match status" value="2"/>
</dbReference>
<dbReference type="SUPFAM" id="SSF47384">
    <property type="entry name" value="Homodimeric domain of signal transducing histidine kinase"/>
    <property type="match status" value="1"/>
</dbReference>
<feature type="domain" description="Response regulatory" evidence="12">
    <location>
        <begin position="487"/>
        <end position="603"/>
    </location>
</feature>
<feature type="domain" description="Histidine kinase" evidence="11">
    <location>
        <begin position="242"/>
        <end position="462"/>
    </location>
</feature>
<keyword evidence="13" id="KW-0418">Kinase</keyword>
<dbReference type="FunFam" id="3.30.565.10:FF:000010">
    <property type="entry name" value="Sensor histidine kinase RcsC"/>
    <property type="match status" value="1"/>
</dbReference>
<proteinExistence type="predicted"/>
<keyword evidence="9 10" id="KW-0472">Membrane</keyword>
<dbReference type="Gene3D" id="3.30.565.10">
    <property type="entry name" value="Histidine kinase-like ATPase, C-terminal domain"/>
    <property type="match status" value="1"/>
</dbReference>
<dbReference type="CDD" id="cd17546">
    <property type="entry name" value="REC_hyHK_CKI1_RcsC-like"/>
    <property type="match status" value="2"/>
</dbReference>
<dbReference type="CDD" id="cd00082">
    <property type="entry name" value="HisKA"/>
    <property type="match status" value="1"/>
</dbReference>
<dbReference type="SMART" id="SM00388">
    <property type="entry name" value="HisKA"/>
    <property type="match status" value="1"/>
</dbReference>
<reference evidence="13" key="1">
    <citation type="journal article" date="2013" name="Environ. Microbiol.">
        <title>Microbiota from the distal guts of lean and obese adolescents exhibit partial functional redundancy besides clear differences in community structure.</title>
        <authorList>
            <person name="Ferrer M."/>
            <person name="Ruiz A."/>
            <person name="Lanza F."/>
            <person name="Haange S.B."/>
            <person name="Oberbach A."/>
            <person name="Till H."/>
            <person name="Bargiela R."/>
            <person name="Campoy C."/>
            <person name="Segura M.T."/>
            <person name="Richter M."/>
            <person name="von Bergen M."/>
            <person name="Seifert J."/>
            <person name="Suarez A."/>
        </authorList>
    </citation>
    <scope>NUCLEOTIDE SEQUENCE</scope>
</reference>
<dbReference type="EMBL" id="AJWZ01011645">
    <property type="protein sequence ID" value="EKC44497.1"/>
    <property type="molecule type" value="Genomic_DNA"/>
</dbReference>
<keyword evidence="13" id="KW-0808">Transferase</keyword>
<dbReference type="Pfam" id="PF00512">
    <property type="entry name" value="HisKA"/>
    <property type="match status" value="1"/>
</dbReference>
<feature type="transmembrane region" description="Helical" evidence="10">
    <location>
        <begin position="69"/>
        <end position="92"/>
    </location>
</feature>
<dbReference type="InterPro" id="IPR036641">
    <property type="entry name" value="HPT_dom_sf"/>
</dbReference>
<dbReference type="Gene3D" id="1.10.287.130">
    <property type="match status" value="1"/>
</dbReference>
<keyword evidence="4 10" id="KW-0812">Transmembrane</keyword>
<dbReference type="SUPFAM" id="SSF55874">
    <property type="entry name" value="ATPase domain of HSP90 chaperone/DNA topoisomerase II/histidine kinase"/>
    <property type="match status" value="1"/>
</dbReference>
<accession>K1R648</accession>
<evidence type="ECO:0000256" key="6">
    <source>
        <dbReference type="ARBA" id="ARBA00022840"/>
    </source>
</evidence>
<comment type="caution">
    <text evidence="13">The sequence shown here is derived from an EMBL/GenBank/DDBJ whole genome shotgun (WGS) entry which is preliminary data.</text>
</comment>
<dbReference type="PROSITE" id="PS50109">
    <property type="entry name" value="HIS_KIN"/>
    <property type="match status" value="1"/>
</dbReference>
<feature type="transmembrane region" description="Helical" evidence="10">
    <location>
        <begin position="104"/>
        <end position="127"/>
    </location>
</feature>
<gene>
    <name evidence="13" type="ORF">OBE_17446</name>
</gene>
<dbReference type="InterPro" id="IPR036890">
    <property type="entry name" value="HATPase_C_sf"/>
</dbReference>
<evidence type="ECO:0000256" key="2">
    <source>
        <dbReference type="ARBA" id="ARBA00022475"/>
    </source>
</evidence>
<dbReference type="PROSITE" id="PS50110">
    <property type="entry name" value="RESPONSE_REGULATORY"/>
    <property type="match status" value="2"/>
</dbReference>
<dbReference type="Pfam" id="PF00072">
    <property type="entry name" value="Response_reg"/>
    <property type="match status" value="2"/>
</dbReference>
<dbReference type="SMART" id="SM00448">
    <property type="entry name" value="REC"/>
    <property type="match status" value="2"/>
</dbReference>
<feature type="transmembrane region" description="Helical" evidence="10">
    <location>
        <begin position="35"/>
        <end position="57"/>
    </location>
</feature>
<dbReference type="GO" id="GO:0005886">
    <property type="term" value="C:plasma membrane"/>
    <property type="evidence" value="ECO:0007669"/>
    <property type="project" value="UniProtKB-SubCell"/>
</dbReference>
<keyword evidence="6" id="KW-0067">ATP-binding</keyword>
<evidence type="ECO:0000256" key="3">
    <source>
        <dbReference type="ARBA" id="ARBA00022553"/>
    </source>
</evidence>
<organism evidence="13">
    <name type="scientific">human gut metagenome</name>
    <dbReference type="NCBI Taxonomy" id="408170"/>
    <lineage>
        <taxon>unclassified sequences</taxon>
        <taxon>metagenomes</taxon>
        <taxon>organismal metagenomes</taxon>
    </lineage>
</organism>
<sequence length="908" mass="102891">MISGISFIVCGLCCSILIMVAYFSKKRLNSYENKVYSWLIISNFFGLVIELFCNITAKVNILPGAFNILLTKLYLMYLILWIILFTNYIIIISVKDYDKKRVKILNFTTLFGCFAGILVLICPITLFHKGNISYAYGPAVNVSYVISSLCIVSWIIMLLRNYKNMKSKKYIPLLLFIVLGMLVIFIQSSNPGILIMTAMETYIVLLMYHTIENPDMKLINELKLAREHADKANEAKSEFLSSMSHEIRTPLNAIVGFSECIKTEKTLDDAIKDADDIIMASNNLLEIVNGILDISKIEANKMEIVNKEYQLLPEAENIAKLMEPRIGEKPVELKTHFAKDIPAVMYGDIGKIKQVITNILTNAVKYTEKGEINFSINCINKDEVSSLVISIEDTGRGIKQDKIDTLFTKFNRLDEDRNTTLEGTGLGLAITKSLVEMMGGKIIVQSKYGEGSTFTVYLNQKIVKMHELETLPTENKISDDISFKSTRILVVDDNKLNLKIIDKIVKRYGIDTVLVDSGAACLNLINNNEKFDLILMDDMMPKMRGTEVFSRLKQIKGFNTPVVALTANALSGMRESYLKAGFDDYLAKPIEKKELIRVLQEYLTKKTNNTTNTTIEMLDSSDSSSNNSSNDKRILIVDDNKLNIKIAANIMKKYNFIIEEALSGEECLSMVQNNNYDLIFMDIMMPNMDGVETLNRLRKMPGFNTKVVALTADALDGSREKFLQAGFDEYIAKPIDKVLLEEVISKFITKEVEKEEHHIFDDSFPKEWLDMSKPLNEIKLSQEIEASDNSNNPDYLIQNGIDFNHGISLLGEKSMYDETLKDFLAGIDERMAKLKEYKSDGNCADYAVEAHALKSDSKYLGFTKLADDALNHEMAGKNNDRLFIEKNYQKLEKEVEKIVNITRIYLGE</sequence>
<feature type="domain" description="Response regulatory" evidence="12">
    <location>
        <begin position="633"/>
        <end position="748"/>
    </location>
</feature>
<dbReference type="SUPFAM" id="SSF47226">
    <property type="entry name" value="Histidine-containing phosphotransfer domain, HPT domain"/>
    <property type="match status" value="1"/>
</dbReference>
<dbReference type="InterPro" id="IPR004358">
    <property type="entry name" value="Sig_transdc_His_kin-like_C"/>
</dbReference>
<dbReference type="InterPro" id="IPR005467">
    <property type="entry name" value="His_kinase_dom"/>
</dbReference>
<dbReference type="AlphaFoldDB" id="K1R648"/>
<evidence type="ECO:0000259" key="11">
    <source>
        <dbReference type="PROSITE" id="PS50109"/>
    </source>
</evidence>
<dbReference type="GO" id="GO:0005524">
    <property type="term" value="F:ATP binding"/>
    <property type="evidence" value="ECO:0007669"/>
    <property type="project" value="UniProtKB-KW"/>
</dbReference>
<dbReference type="PANTHER" id="PTHR45339:SF1">
    <property type="entry name" value="HYBRID SIGNAL TRANSDUCTION HISTIDINE KINASE J"/>
    <property type="match status" value="1"/>
</dbReference>
<keyword evidence="5" id="KW-0547">Nucleotide-binding</keyword>
<dbReference type="InterPro" id="IPR011006">
    <property type="entry name" value="CheY-like_superfamily"/>
</dbReference>
<evidence type="ECO:0000313" key="13">
    <source>
        <dbReference type="EMBL" id="EKC44497.1"/>
    </source>
</evidence>
<dbReference type="InterPro" id="IPR001789">
    <property type="entry name" value="Sig_transdc_resp-reg_receiver"/>
</dbReference>
<evidence type="ECO:0000256" key="8">
    <source>
        <dbReference type="ARBA" id="ARBA00023012"/>
    </source>
</evidence>
<comment type="subcellular location">
    <subcellularLocation>
        <location evidence="1">Cell membrane</location>
        <topology evidence="1">Multi-pass membrane protein</topology>
    </subcellularLocation>
</comment>
<dbReference type="SMART" id="SM00387">
    <property type="entry name" value="HATPase_c"/>
    <property type="match status" value="1"/>
</dbReference>
<keyword evidence="8" id="KW-0902">Two-component regulatory system</keyword>
<dbReference type="Pfam" id="PF02518">
    <property type="entry name" value="HATPase_c"/>
    <property type="match status" value="1"/>
</dbReference>
<dbReference type="Gene3D" id="1.20.120.160">
    <property type="entry name" value="HPT domain"/>
    <property type="match status" value="1"/>
</dbReference>
<dbReference type="InterPro" id="IPR003661">
    <property type="entry name" value="HisK_dim/P_dom"/>
</dbReference>
<dbReference type="PRINTS" id="PR00344">
    <property type="entry name" value="BCTRLSENSOR"/>
</dbReference>
<evidence type="ECO:0000256" key="9">
    <source>
        <dbReference type="ARBA" id="ARBA00023136"/>
    </source>
</evidence>
<feature type="transmembrane region" description="Helical" evidence="10">
    <location>
        <begin position="170"/>
        <end position="187"/>
    </location>
</feature>
<evidence type="ECO:0000256" key="7">
    <source>
        <dbReference type="ARBA" id="ARBA00022989"/>
    </source>
</evidence>
<evidence type="ECO:0000256" key="1">
    <source>
        <dbReference type="ARBA" id="ARBA00004651"/>
    </source>
</evidence>
<keyword evidence="7 10" id="KW-1133">Transmembrane helix</keyword>
<dbReference type="InterPro" id="IPR003594">
    <property type="entry name" value="HATPase_dom"/>
</dbReference>
<name>K1R648_9ZZZZ</name>
<dbReference type="PANTHER" id="PTHR45339">
    <property type="entry name" value="HYBRID SIGNAL TRANSDUCTION HISTIDINE KINASE J"/>
    <property type="match status" value="1"/>
</dbReference>
<protein>
    <submittedName>
        <fullName evidence="13">Multi-sensor hybrid histidine kinase</fullName>
    </submittedName>
</protein>
<keyword evidence="2" id="KW-1003">Cell membrane</keyword>
<keyword evidence="3" id="KW-0597">Phosphoprotein</keyword>
<feature type="transmembrane region" description="Helical" evidence="10">
    <location>
        <begin position="6"/>
        <end position="23"/>
    </location>
</feature>
<dbReference type="InterPro" id="IPR036097">
    <property type="entry name" value="HisK_dim/P_sf"/>
</dbReference>